<feature type="region of interest" description="Disordered" evidence="1">
    <location>
        <begin position="135"/>
        <end position="157"/>
    </location>
</feature>
<feature type="region of interest" description="Disordered" evidence="1">
    <location>
        <begin position="359"/>
        <end position="431"/>
    </location>
</feature>
<evidence type="ECO:0000313" key="3">
    <source>
        <dbReference type="Proteomes" id="UP000703269"/>
    </source>
</evidence>
<dbReference type="Proteomes" id="UP000703269">
    <property type="component" value="Unassembled WGS sequence"/>
</dbReference>
<evidence type="ECO:0000256" key="1">
    <source>
        <dbReference type="SAM" id="MobiDB-lite"/>
    </source>
</evidence>
<proteinExistence type="predicted"/>
<reference evidence="2 3" key="1">
    <citation type="submission" date="2021-08" db="EMBL/GenBank/DDBJ databases">
        <title>Draft Genome Sequence of Phanerochaete sordida strain YK-624.</title>
        <authorList>
            <person name="Mori T."/>
            <person name="Dohra H."/>
            <person name="Suzuki T."/>
            <person name="Kawagishi H."/>
            <person name="Hirai H."/>
        </authorList>
    </citation>
    <scope>NUCLEOTIDE SEQUENCE [LARGE SCALE GENOMIC DNA]</scope>
    <source>
        <strain evidence="2 3">YK-624</strain>
    </source>
</reference>
<dbReference type="EMBL" id="BPQB01000052">
    <property type="protein sequence ID" value="GJE95786.1"/>
    <property type="molecule type" value="Genomic_DNA"/>
</dbReference>
<evidence type="ECO:0000313" key="2">
    <source>
        <dbReference type="EMBL" id="GJE95786.1"/>
    </source>
</evidence>
<gene>
    <name evidence="2" type="ORF">PsYK624_119740</name>
</gene>
<protein>
    <submittedName>
        <fullName evidence="2">Uncharacterized protein</fullName>
    </submittedName>
</protein>
<comment type="caution">
    <text evidence="2">The sequence shown here is derived from an EMBL/GenBank/DDBJ whole genome shotgun (WGS) entry which is preliminary data.</text>
</comment>
<sequence length="766" mass="86155">MTVYDCVLRRQEHLLWVLAQFPHPERVRLPTDDKLTAVLEVGGQGLRPLPFDDFEDPVVWDLCAPWRPWIPVRTPEEPTYWPWLFGRGGDYPDAQAVPGSSFDVHPKCKEKGLEITAILSDLLLATKEARRECSADPPRVPVVPRPPFPSNETRPSPADVERAVNRWRLGCLDLLGYLAYVLQGDYPPFDFDAAVLVSAREAARYYVFEAPRRGVFLNVPDYDYEIGTMKFCRELWLENKVPFAYPWKDGHGLLYDDAWDPFLPGNFARIVNPFDFGPERAALAEEFGSGVAFILQQDLRAVYDLAYFYEDFADAKWKVNLRVYYADCPRPAFRGEVSKIPGPSLRTLDLYPFESFRAEGPSPPELMAAERASREADEPREAESTHEPCQASNLEDRLGSSPPASSSSPEEEESSPPRSQSPSTSGHKSAHPHYERFAHAARAIIEQACADDLLVRDDLIPDVLPSVSIGVDDAFMQECVVIVPPPTALCFVAHYMEGYDQTLGDLCSVAVRSGMPFRLTFSTEFGEKYSQERTAELRELGAIPSSPPSWAAPFYGDLLSVPRQGSAADYRDAYFRGISYITSLPHYVRLFTYGGLIWRLAVAHLAAAPAEHPVRRLLCRPSDAWALYRVGAELNANTRRFCEAYAVANQDPLVRTLLGVFSNGQSFWPPQETFLSSFRWWGQWSPLNETWFLQRKARIEAGTERPKAVHAWSGEFSRAPGDMRDHPCAKSTANRRAEEALALLREEGVLDDTIFGDNGEVYAAPL</sequence>
<dbReference type="OrthoDB" id="2686881at2759"/>
<name>A0A9P3LHQ8_9APHY</name>
<dbReference type="AlphaFoldDB" id="A0A9P3LHQ8"/>
<feature type="compositionally biased region" description="Pro residues" evidence="1">
    <location>
        <begin position="138"/>
        <end position="149"/>
    </location>
</feature>
<feature type="compositionally biased region" description="Basic and acidic residues" evidence="1">
    <location>
        <begin position="371"/>
        <end position="386"/>
    </location>
</feature>
<accession>A0A9P3LHQ8</accession>
<keyword evidence="3" id="KW-1185">Reference proteome</keyword>
<organism evidence="2 3">
    <name type="scientific">Phanerochaete sordida</name>
    <dbReference type="NCBI Taxonomy" id="48140"/>
    <lineage>
        <taxon>Eukaryota</taxon>
        <taxon>Fungi</taxon>
        <taxon>Dikarya</taxon>
        <taxon>Basidiomycota</taxon>
        <taxon>Agaricomycotina</taxon>
        <taxon>Agaricomycetes</taxon>
        <taxon>Polyporales</taxon>
        <taxon>Phanerochaetaceae</taxon>
        <taxon>Phanerochaete</taxon>
    </lineage>
</organism>
<feature type="compositionally biased region" description="Low complexity" evidence="1">
    <location>
        <begin position="416"/>
        <end position="425"/>
    </location>
</feature>